<dbReference type="PANTHER" id="PTHR43619">
    <property type="entry name" value="S-ADENOSYL-L-METHIONINE-DEPENDENT METHYLTRANSFERASE YKTD-RELATED"/>
    <property type="match status" value="1"/>
</dbReference>
<keyword evidence="1" id="KW-0489">Methyltransferase</keyword>
<keyword evidence="2" id="KW-0808">Transferase</keyword>
<evidence type="ECO:0000313" key="3">
    <source>
        <dbReference type="EMBL" id="GII77338.1"/>
    </source>
</evidence>
<dbReference type="RefSeq" id="WP_203984168.1">
    <property type="nucleotide sequence ID" value="NZ_BOOU01000034.1"/>
</dbReference>
<reference evidence="3" key="1">
    <citation type="submission" date="2021-01" db="EMBL/GenBank/DDBJ databases">
        <title>Whole genome shotgun sequence of Sphaerisporangium rufum NBRC 109079.</title>
        <authorList>
            <person name="Komaki H."/>
            <person name="Tamura T."/>
        </authorList>
    </citation>
    <scope>NUCLEOTIDE SEQUENCE</scope>
    <source>
        <strain evidence="3">NBRC 109079</strain>
    </source>
</reference>
<dbReference type="AlphaFoldDB" id="A0A919V107"/>
<evidence type="ECO:0000313" key="4">
    <source>
        <dbReference type="Proteomes" id="UP000655287"/>
    </source>
</evidence>
<dbReference type="Proteomes" id="UP000655287">
    <property type="component" value="Unassembled WGS sequence"/>
</dbReference>
<accession>A0A919V107</accession>
<keyword evidence="4" id="KW-1185">Reference proteome</keyword>
<dbReference type="PIRSF" id="PIRSF028177">
    <property type="entry name" value="Polyketide_synth_Omtfrase_TcmP"/>
    <property type="match status" value="1"/>
</dbReference>
<evidence type="ECO:0008006" key="5">
    <source>
        <dbReference type="Google" id="ProtNLM"/>
    </source>
</evidence>
<dbReference type="GO" id="GO:0032259">
    <property type="term" value="P:methylation"/>
    <property type="evidence" value="ECO:0007669"/>
    <property type="project" value="UniProtKB-KW"/>
</dbReference>
<dbReference type="InterPro" id="IPR016874">
    <property type="entry name" value="TcmP-like"/>
</dbReference>
<dbReference type="Gene3D" id="3.40.50.150">
    <property type="entry name" value="Vaccinia Virus protein VP39"/>
    <property type="match status" value="1"/>
</dbReference>
<evidence type="ECO:0000256" key="1">
    <source>
        <dbReference type="ARBA" id="ARBA00022603"/>
    </source>
</evidence>
<dbReference type="SUPFAM" id="SSF53335">
    <property type="entry name" value="S-adenosyl-L-methionine-dependent methyltransferases"/>
    <property type="match status" value="1"/>
</dbReference>
<proteinExistence type="predicted"/>
<sequence>MAGEKVEFTREKETLLATLYGRAAHSRAGGTVLRDPLAERAVERIDYDFHRLRMRPVDALAVAIRARAFDVLTAERLAALPGATVVHLACGLDTRVHRLDPPPGVRWFDVDYPDVIELRRRLFPPRAGYTMIGLPATDPGWAALVPGDRPLLAVAEGLMMYLTAAQVREVLGVIAGRSGSGEFVFDAISRAAVKLSRLQPQIRVTGATMRWGLTDPAEITAADPRFRLVRQIFYSELPDVARFPAGYRAALAVVNRVYFLRRVGRILDYRF</sequence>
<evidence type="ECO:0000256" key="2">
    <source>
        <dbReference type="ARBA" id="ARBA00022679"/>
    </source>
</evidence>
<dbReference type="GO" id="GO:0008168">
    <property type="term" value="F:methyltransferase activity"/>
    <property type="evidence" value="ECO:0007669"/>
    <property type="project" value="UniProtKB-KW"/>
</dbReference>
<dbReference type="InterPro" id="IPR007213">
    <property type="entry name" value="Ppm1/Ppm2/Tcmp"/>
</dbReference>
<gene>
    <name evidence="3" type="ORF">Sru01_23200</name>
</gene>
<organism evidence="3 4">
    <name type="scientific">Sphaerisporangium rufum</name>
    <dbReference type="NCBI Taxonomy" id="1381558"/>
    <lineage>
        <taxon>Bacteria</taxon>
        <taxon>Bacillati</taxon>
        <taxon>Actinomycetota</taxon>
        <taxon>Actinomycetes</taxon>
        <taxon>Streptosporangiales</taxon>
        <taxon>Streptosporangiaceae</taxon>
        <taxon>Sphaerisporangium</taxon>
    </lineage>
</organism>
<dbReference type="EMBL" id="BOOU01000034">
    <property type="protein sequence ID" value="GII77338.1"/>
    <property type="molecule type" value="Genomic_DNA"/>
</dbReference>
<dbReference type="InterPro" id="IPR029063">
    <property type="entry name" value="SAM-dependent_MTases_sf"/>
</dbReference>
<name>A0A919V107_9ACTN</name>
<comment type="caution">
    <text evidence="3">The sequence shown here is derived from an EMBL/GenBank/DDBJ whole genome shotgun (WGS) entry which is preliminary data.</text>
</comment>
<dbReference type="PANTHER" id="PTHR43619:SF2">
    <property type="entry name" value="S-ADENOSYL-L-METHIONINE-DEPENDENT METHYLTRANSFERASES SUPERFAMILY PROTEIN"/>
    <property type="match status" value="1"/>
</dbReference>
<dbReference type="Pfam" id="PF04072">
    <property type="entry name" value="LCM"/>
    <property type="match status" value="1"/>
</dbReference>
<protein>
    <recommendedName>
        <fullName evidence="5">Class I SAM-dependent methyltransferase</fullName>
    </recommendedName>
</protein>